<dbReference type="Proteomes" id="UP000295367">
    <property type="component" value="Unassembled WGS sequence"/>
</dbReference>
<dbReference type="AlphaFoldDB" id="A0A4R3Y4W2"/>
<dbReference type="InterPro" id="IPR025351">
    <property type="entry name" value="Pvc16_N"/>
</dbReference>
<dbReference type="RefSeq" id="WP_124948169.1">
    <property type="nucleotide sequence ID" value="NZ_BHVT01000076.1"/>
</dbReference>
<gene>
    <name evidence="2" type="ORF">EDC63_106118</name>
</gene>
<keyword evidence="3" id="KW-1185">Reference proteome</keyword>
<proteinExistence type="predicted"/>
<evidence type="ECO:0000313" key="2">
    <source>
        <dbReference type="EMBL" id="TCV86757.1"/>
    </source>
</evidence>
<name>A0A4R3Y4W2_9PROT</name>
<evidence type="ECO:0000259" key="1">
    <source>
        <dbReference type="Pfam" id="PF14065"/>
    </source>
</evidence>
<feature type="domain" description="Pvc16 N-terminal" evidence="1">
    <location>
        <begin position="10"/>
        <end position="192"/>
    </location>
</feature>
<reference evidence="2 3" key="1">
    <citation type="submission" date="2019-03" db="EMBL/GenBank/DDBJ databases">
        <title>Genomic Encyclopedia of Type Strains, Phase IV (KMG-IV): sequencing the most valuable type-strain genomes for metagenomic binning, comparative biology and taxonomic classification.</title>
        <authorList>
            <person name="Goeker M."/>
        </authorList>
    </citation>
    <scope>NUCLEOTIDE SEQUENCE [LARGE SCALE GENOMIC DNA]</scope>
    <source>
        <strain evidence="2 3">DSM 100309</strain>
    </source>
</reference>
<dbReference type="EMBL" id="SMCO01000006">
    <property type="protein sequence ID" value="TCV86757.1"/>
    <property type="molecule type" value="Genomic_DNA"/>
</dbReference>
<organism evidence="2 3">
    <name type="scientific">Sulfurirhabdus autotrophica</name>
    <dbReference type="NCBI Taxonomy" id="1706046"/>
    <lineage>
        <taxon>Bacteria</taxon>
        <taxon>Pseudomonadati</taxon>
        <taxon>Pseudomonadota</taxon>
        <taxon>Betaproteobacteria</taxon>
        <taxon>Nitrosomonadales</taxon>
        <taxon>Sulfuricellaceae</taxon>
        <taxon>Sulfurirhabdus</taxon>
    </lineage>
</organism>
<comment type="caution">
    <text evidence="2">The sequence shown here is derived from an EMBL/GenBank/DDBJ whole genome shotgun (WGS) entry which is preliminary data.</text>
</comment>
<dbReference type="Pfam" id="PF14065">
    <property type="entry name" value="Pvc16_N"/>
    <property type="match status" value="1"/>
</dbReference>
<sequence length="416" mass="45005">MSNTLAIAATTSTLRNLLLAKIPSLDSDLSDLEVTIQPLDQARKGITKAQLNLFLYQTVVNGAWRNLDMPRQVRPGETSFPPLALNLHYLITAYGRGEADSDATCHRVLGGAMSVLHDHPVLGRGEISLSLANNDLADQFERLRITPLSMGVEEISRLWTVFQTQYRVSAAYEVTVVLIDSRTPVKAAPPVLTRGEKDRGVVAITGAAPVLTEIRPPLSQPAARQGEDIVILGEQLILDNAIVRFFSTRLSQPIKLVPQVGGATNEIIVHLPNQVEDVNALSQWVPGFYTCDLSIKHPDVPMLVSNTIAFALSPRITVTPNSAAVGTVNLTLTSEPRIAPTQRVLLIFGDQQIEPASINTPADITQPTTLTFAVLGVLAGTYLVRLRVDGVDSIPVIYSGTPPMPAFDPAQRVIVT</sequence>
<dbReference type="OrthoDB" id="527247at2"/>
<protein>
    <submittedName>
        <fullName evidence="2">Uncharacterized protein DUF4255</fullName>
    </submittedName>
</protein>
<accession>A0A4R3Y4W2</accession>
<evidence type="ECO:0000313" key="3">
    <source>
        <dbReference type="Proteomes" id="UP000295367"/>
    </source>
</evidence>